<dbReference type="NCBIfam" id="TIGR01662">
    <property type="entry name" value="HAD-SF-IIIA"/>
    <property type="match status" value="1"/>
</dbReference>
<comment type="caution">
    <text evidence="8">The sequence shown here is derived from an EMBL/GenBank/DDBJ whole genome shotgun (WGS) entry which is preliminary data.</text>
</comment>
<keyword evidence="3" id="KW-0963">Cytoplasm</keyword>
<dbReference type="InterPro" id="IPR006549">
    <property type="entry name" value="HAD-SF_hydro_IIIA"/>
</dbReference>
<evidence type="ECO:0000256" key="7">
    <source>
        <dbReference type="ARBA" id="ARBA00031828"/>
    </source>
</evidence>
<dbReference type="PIRSF" id="PIRSF004682">
    <property type="entry name" value="GmhB"/>
    <property type="match status" value="1"/>
</dbReference>
<dbReference type="Pfam" id="PF13242">
    <property type="entry name" value="Hydrolase_like"/>
    <property type="match status" value="1"/>
</dbReference>
<organism evidence="8 9">
    <name type="scientific">Neokomagataea thailandica NBRC 106555</name>
    <dbReference type="NCBI Taxonomy" id="1223520"/>
    <lineage>
        <taxon>Bacteria</taxon>
        <taxon>Pseudomonadati</taxon>
        <taxon>Pseudomonadota</taxon>
        <taxon>Alphaproteobacteria</taxon>
        <taxon>Acetobacterales</taxon>
        <taxon>Acetobacteraceae</taxon>
        <taxon>Neokomagataea</taxon>
    </lineage>
</organism>
<sequence>MLNVDVGYPHRLEDFQAINGAVEAVSSLNTLGYKVIVVSNQSGVARGYFGEDAVLGFNHHLQKYYAQHGAVIDHFYYCPFHPQGSVDAYSQEHDDRKPNAGMIEKAIREHNISREKSFLIGDKKTDILAAQKAKISGFLFNEENLFDFLKNLPL</sequence>
<dbReference type="InterPro" id="IPR004446">
    <property type="entry name" value="Heptose_bisP_phosphatase"/>
</dbReference>
<dbReference type="CDD" id="cd07503">
    <property type="entry name" value="HAD_HisB-N"/>
    <property type="match status" value="1"/>
</dbReference>
<evidence type="ECO:0000256" key="5">
    <source>
        <dbReference type="ARBA" id="ARBA00022801"/>
    </source>
</evidence>
<dbReference type="Gene3D" id="3.40.50.1000">
    <property type="entry name" value="HAD superfamily/HAD-like"/>
    <property type="match status" value="1"/>
</dbReference>
<keyword evidence="4" id="KW-0479">Metal-binding</keyword>
<reference evidence="8 9" key="1">
    <citation type="submission" date="2013-04" db="EMBL/GenBank/DDBJ databases">
        <title>The genome sequencing project of 58 acetic acid bacteria.</title>
        <authorList>
            <person name="Okamoto-Kainuma A."/>
            <person name="Ishikawa M."/>
            <person name="Umino S."/>
            <person name="Koizumi Y."/>
            <person name="Shiwa Y."/>
            <person name="Yoshikawa H."/>
            <person name="Matsutani M."/>
            <person name="Matsushita K."/>
        </authorList>
    </citation>
    <scope>NUCLEOTIDE SEQUENCE [LARGE SCALE GENOMIC DNA]</scope>
    <source>
        <strain evidence="8 9">NBRC 106555</strain>
    </source>
</reference>
<keyword evidence="9" id="KW-1185">Reference proteome</keyword>
<evidence type="ECO:0000313" key="9">
    <source>
        <dbReference type="Proteomes" id="UP001062632"/>
    </source>
</evidence>
<keyword evidence="5" id="KW-0378">Hydrolase</keyword>
<evidence type="ECO:0000256" key="3">
    <source>
        <dbReference type="ARBA" id="ARBA00022490"/>
    </source>
</evidence>
<accession>A0ABQ0QQT4</accession>
<evidence type="ECO:0000256" key="6">
    <source>
        <dbReference type="ARBA" id="ARBA00023277"/>
    </source>
</evidence>
<keyword evidence="6" id="KW-0119">Carbohydrate metabolism</keyword>
<dbReference type="EMBL" id="BAQC01000038">
    <property type="protein sequence ID" value="GBR53673.1"/>
    <property type="molecule type" value="Genomic_DNA"/>
</dbReference>
<evidence type="ECO:0000256" key="2">
    <source>
        <dbReference type="ARBA" id="ARBA00005628"/>
    </source>
</evidence>
<dbReference type="SUPFAM" id="SSF56784">
    <property type="entry name" value="HAD-like"/>
    <property type="match status" value="1"/>
</dbReference>
<evidence type="ECO:0000256" key="1">
    <source>
        <dbReference type="ARBA" id="ARBA00004496"/>
    </source>
</evidence>
<comment type="subcellular location">
    <subcellularLocation>
        <location evidence="1">Cytoplasm</location>
    </subcellularLocation>
</comment>
<dbReference type="InterPro" id="IPR036412">
    <property type="entry name" value="HAD-like_sf"/>
</dbReference>
<dbReference type="InterPro" id="IPR006543">
    <property type="entry name" value="Histidinol-phos"/>
</dbReference>
<dbReference type="NCBIfam" id="TIGR01656">
    <property type="entry name" value="Histidinol-ppas"/>
    <property type="match status" value="1"/>
</dbReference>
<evidence type="ECO:0000256" key="4">
    <source>
        <dbReference type="ARBA" id="ARBA00022723"/>
    </source>
</evidence>
<protein>
    <recommendedName>
        <fullName evidence="7">D,D-heptose 1,7-bisphosphate phosphatase</fullName>
    </recommendedName>
</protein>
<comment type="similarity">
    <text evidence="2">Belongs to the GmhB family.</text>
</comment>
<evidence type="ECO:0000313" key="8">
    <source>
        <dbReference type="EMBL" id="GBR53673.1"/>
    </source>
</evidence>
<dbReference type="PANTHER" id="PTHR42891:SF1">
    <property type="entry name" value="D-GLYCERO-BETA-D-MANNO-HEPTOSE-1,7-BISPHOSPHATE 7-PHOSPHATASE"/>
    <property type="match status" value="1"/>
</dbReference>
<dbReference type="InterPro" id="IPR023214">
    <property type="entry name" value="HAD_sf"/>
</dbReference>
<dbReference type="PANTHER" id="PTHR42891">
    <property type="entry name" value="D-GLYCERO-BETA-D-MANNO-HEPTOSE-1,7-BISPHOSPHATE 7-PHOSPHATASE"/>
    <property type="match status" value="1"/>
</dbReference>
<gene>
    <name evidence="8" type="ORF">AA106555_1387</name>
</gene>
<proteinExistence type="inferred from homology"/>
<dbReference type="Proteomes" id="UP001062632">
    <property type="component" value="Unassembled WGS sequence"/>
</dbReference>
<name>A0ABQ0QQT4_9PROT</name>